<dbReference type="KEGG" id="fll:EI427_25045"/>
<reference evidence="1 2" key="1">
    <citation type="submission" date="2018-12" db="EMBL/GenBank/DDBJ databases">
        <title>Flammeovirga pectinis sp. nov., isolated from the gut of the Korean scallop, Patinopecten yessoensis.</title>
        <authorList>
            <person name="Bae J.-W."/>
            <person name="Jeong Y.-S."/>
            <person name="Kang W."/>
        </authorList>
    </citation>
    <scope>NUCLEOTIDE SEQUENCE [LARGE SCALE GENOMIC DNA]</scope>
    <source>
        <strain evidence="1 2">L12M1</strain>
    </source>
</reference>
<dbReference type="Proteomes" id="UP000267268">
    <property type="component" value="Chromosome 2"/>
</dbReference>
<dbReference type="RefSeq" id="WP_126620235.1">
    <property type="nucleotide sequence ID" value="NZ_CP034563.1"/>
</dbReference>
<proteinExistence type="predicted"/>
<keyword evidence="2" id="KW-1185">Reference proteome</keyword>
<evidence type="ECO:0000313" key="1">
    <source>
        <dbReference type="EMBL" id="AZQ65482.1"/>
    </source>
</evidence>
<protein>
    <submittedName>
        <fullName evidence="1">Uncharacterized protein</fullName>
    </submittedName>
</protein>
<dbReference type="EMBL" id="CP034563">
    <property type="protein sequence ID" value="AZQ65482.1"/>
    <property type="molecule type" value="Genomic_DNA"/>
</dbReference>
<organism evidence="1 2">
    <name type="scientific">Flammeovirga pectinis</name>
    <dbReference type="NCBI Taxonomy" id="2494373"/>
    <lineage>
        <taxon>Bacteria</taxon>
        <taxon>Pseudomonadati</taxon>
        <taxon>Bacteroidota</taxon>
        <taxon>Cytophagia</taxon>
        <taxon>Cytophagales</taxon>
        <taxon>Flammeovirgaceae</taxon>
        <taxon>Flammeovirga</taxon>
    </lineage>
</organism>
<accession>A0A3Q9FTA7</accession>
<sequence>MNKILLNFERKTSSIIMIINLLKKSKIFSYKTIHITDMSAVEEIECFDNIEDLLNETIISTYFQIIDISIRFDLGKNSMTIRSNKISQLVFRD</sequence>
<gene>
    <name evidence="1" type="ORF">EI427_25045</name>
</gene>
<name>A0A3Q9FTA7_9BACT</name>
<dbReference type="AlphaFoldDB" id="A0A3Q9FTA7"/>
<evidence type="ECO:0000313" key="2">
    <source>
        <dbReference type="Proteomes" id="UP000267268"/>
    </source>
</evidence>